<evidence type="ECO:0000259" key="4">
    <source>
        <dbReference type="Pfam" id="PF00561"/>
    </source>
</evidence>
<dbReference type="GO" id="GO:0016787">
    <property type="term" value="F:hydrolase activity"/>
    <property type="evidence" value="ECO:0007669"/>
    <property type="project" value="UniProtKB-KW"/>
</dbReference>
<dbReference type="Pfam" id="PF00561">
    <property type="entry name" value="Abhydrolase_1"/>
    <property type="match status" value="1"/>
</dbReference>
<accession>A0A0D1ZJ91</accession>
<dbReference type="AlphaFoldDB" id="A0A0D1ZJ91"/>
<dbReference type="OrthoDB" id="284184at2759"/>
<evidence type="ECO:0000313" key="6">
    <source>
        <dbReference type="Proteomes" id="UP000053599"/>
    </source>
</evidence>
<protein>
    <recommendedName>
        <fullName evidence="4">AB hydrolase-1 domain-containing protein</fullName>
    </recommendedName>
</protein>
<dbReference type="InterPro" id="IPR000073">
    <property type="entry name" value="AB_hydrolase_1"/>
</dbReference>
<feature type="domain" description="AB hydrolase-1" evidence="4">
    <location>
        <begin position="94"/>
        <end position="187"/>
    </location>
</feature>
<name>A0A0D1ZJ91_9EURO</name>
<dbReference type="InterPro" id="IPR000639">
    <property type="entry name" value="Epox_hydrolase-like"/>
</dbReference>
<dbReference type="EMBL" id="KN846951">
    <property type="protein sequence ID" value="KIV86883.1"/>
    <property type="molecule type" value="Genomic_DNA"/>
</dbReference>
<dbReference type="PANTHER" id="PTHR43329">
    <property type="entry name" value="EPOXIDE HYDROLASE"/>
    <property type="match status" value="1"/>
</dbReference>
<gene>
    <name evidence="5" type="ORF">PV11_02465</name>
</gene>
<dbReference type="SUPFAM" id="SSF53474">
    <property type="entry name" value="alpha/beta-Hydrolases"/>
    <property type="match status" value="1"/>
</dbReference>
<evidence type="ECO:0000256" key="3">
    <source>
        <dbReference type="SAM" id="MobiDB-lite"/>
    </source>
</evidence>
<proteinExistence type="inferred from homology"/>
<sequence length="346" mass="39684">MSPSAATIPAETEAAPQYTELPERAQKAVDNFIPPEALVEERARHFESVKPRPSDQEGDTETLGGVVFTHHFVDAPGDHEFVRFHYVDAGTGEAIVFLHGIPDSWYQWHHQMAVLSKNHRCIAPDLKGYGQSEKKPGDYRHEGAAENLYAMLEKIGVVATKFNVITHDRGTVQADYIVAKHPEAVLRYGRGEQHLYHFNPVLAPQGDIFRDAPYTGIMEDTKRFVVWVYTWIAKRPIPDEEFARTIQEYSYPGITRAVPRYFNSSTFRAEWLDRRNRLLSAWKCPVMIMQGYESRTQPREFYEAARDYVPNAKEVRVKYMPGGHFWTMESPKETTEAIQELLAIPI</sequence>
<feature type="compositionally biased region" description="Low complexity" evidence="3">
    <location>
        <begin position="1"/>
        <end position="16"/>
    </location>
</feature>
<organism evidence="5 6">
    <name type="scientific">Exophiala sideris</name>
    <dbReference type="NCBI Taxonomy" id="1016849"/>
    <lineage>
        <taxon>Eukaryota</taxon>
        <taxon>Fungi</taxon>
        <taxon>Dikarya</taxon>
        <taxon>Ascomycota</taxon>
        <taxon>Pezizomycotina</taxon>
        <taxon>Eurotiomycetes</taxon>
        <taxon>Chaetothyriomycetidae</taxon>
        <taxon>Chaetothyriales</taxon>
        <taxon>Herpotrichiellaceae</taxon>
        <taxon>Exophiala</taxon>
    </lineage>
</organism>
<dbReference type="PRINTS" id="PR00412">
    <property type="entry name" value="EPOXHYDRLASE"/>
</dbReference>
<feature type="region of interest" description="Disordered" evidence="3">
    <location>
        <begin position="1"/>
        <end position="26"/>
    </location>
</feature>
<evidence type="ECO:0000313" key="5">
    <source>
        <dbReference type="EMBL" id="KIV86883.1"/>
    </source>
</evidence>
<dbReference type="Proteomes" id="UP000053599">
    <property type="component" value="Unassembled WGS sequence"/>
</dbReference>
<reference evidence="5 6" key="1">
    <citation type="submission" date="2015-01" db="EMBL/GenBank/DDBJ databases">
        <title>The Genome Sequence of Exophiala sideris CBS121828.</title>
        <authorList>
            <consortium name="The Broad Institute Genomics Platform"/>
            <person name="Cuomo C."/>
            <person name="de Hoog S."/>
            <person name="Gorbushina A."/>
            <person name="Stielow B."/>
            <person name="Teixiera M."/>
            <person name="Abouelleil A."/>
            <person name="Chapman S.B."/>
            <person name="Priest M."/>
            <person name="Young S.K."/>
            <person name="Wortman J."/>
            <person name="Nusbaum C."/>
            <person name="Birren B."/>
        </authorList>
    </citation>
    <scope>NUCLEOTIDE SEQUENCE [LARGE SCALE GENOMIC DNA]</scope>
    <source>
        <strain evidence="5 6">CBS 121828</strain>
    </source>
</reference>
<dbReference type="Gene3D" id="3.40.50.1820">
    <property type="entry name" value="alpha/beta hydrolase"/>
    <property type="match status" value="1"/>
</dbReference>
<evidence type="ECO:0000256" key="1">
    <source>
        <dbReference type="ARBA" id="ARBA00022801"/>
    </source>
</evidence>
<dbReference type="HOGENOM" id="CLU_069859_0_0_1"/>
<keyword evidence="1" id="KW-0378">Hydrolase</keyword>
<dbReference type="InterPro" id="IPR029058">
    <property type="entry name" value="AB_hydrolase_fold"/>
</dbReference>
<evidence type="ECO:0000256" key="2">
    <source>
        <dbReference type="ARBA" id="ARBA00038334"/>
    </source>
</evidence>
<dbReference type="STRING" id="1016849.A0A0D1ZJ91"/>
<comment type="similarity">
    <text evidence="2">Belongs to the AB hydrolase superfamily. Epoxide hydrolase family.</text>
</comment>